<name>A0A316VC66_9BASI</name>
<evidence type="ECO:0000256" key="7">
    <source>
        <dbReference type="RuleBase" id="RU361210"/>
    </source>
</evidence>
<organism evidence="9 10">
    <name type="scientific">Meira miltonrushii</name>
    <dbReference type="NCBI Taxonomy" id="1280837"/>
    <lineage>
        <taxon>Eukaryota</taxon>
        <taxon>Fungi</taxon>
        <taxon>Dikarya</taxon>
        <taxon>Basidiomycota</taxon>
        <taxon>Ustilaginomycotina</taxon>
        <taxon>Exobasidiomycetes</taxon>
        <taxon>Exobasidiales</taxon>
        <taxon>Brachybasidiaceae</taxon>
        <taxon>Meira</taxon>
    </lineage>
</organism>
<evidence type="ECO:0000256" key="1">
    <source>
        <dbReference type="ARBA" id="ARBA00000971"/>
    </source>
</evidence>
<comment type="similarity">
    <text evidence="3 7">Belongs to the PTPA-type PPIase family.</text>
</comment>
<dbReference type="EMBL" id="KZ819603">
    <property type="protein sequence ID" value="PWN35257.1"/>
    <property type="molecule type" value="Genomic_DNA"/>
</dbReference>
<evidence type="ECO:0000256" key="6">
    <source>
        <dbReference type="ARBA" id="ARBA00023235"/>
    </source>
</evidence>
<evidence type="ECO:0000256" key="4">
    <source>
        <dbReference type="ARBA" id="ARBA00022490"/>
    </source>
</evidence>
<dbReference type="GO" id="GO:0007052">
    <property type="term" value="P:mitotic spindle organization"/>
    <property type="evidence" value="ECO:0007669"/>
    <property type="project" value="TreeGrafter"/>
</dbReference>
<evidence type="ECO:0000256" key="2">
    <source>
        <dbReference type="ARBA" id="ARBA00004496"/>
    </source>
</evidence>
<dbReference type="GeneID" id="37024068"/>
<dbReference type="Proteomes" id="UP000245771">
    <property type="component" value="Unassembled WGS sequence"/>
</dbReference>
<feature type="compositionally biased region" description="Low complexity" evidence="8">
    <location>
        <begin position="412"/>
        <end position="427"/>
    </location>
</feature>
<dbReference type="SUPFAM" id="SSF140984">
    <property type="entry name" value="PTPA-like"/>
    <property type="match status" value="1"/>
</dbReference>
<protein>
    <recommendedName>
        <fullName evidence="7">Serine/threonine-protein phosphatase 2A activator</fullName>
        <ecNumber evidence="7">5.2.1.8</ecNumber>
    </recommendedName>
    <alternativeName>
        <fullName evidence="7">Phosphotyrosyl phosphatase activator</fullName>
    </alternativeName>
</protein>
<dbReference type="GO" id="GO:0008160">
    <property type="term" value="F:protein tyrosine phosphatase activator activity"/>
    <property type="evidence" value="ECO:0007669"/>
    <property type="project" value="TreeGrafter"/>
</dbReference>
<feature type="region of interest" description="Disordered" evidence="8">
    <location>
        <begin position="377"/>
        <end position="480"/>
    </location>
</feature>
<dbReference type="InterPro" id="IPR004327">
    <property type="entry name" value="Phstyr_phstse_ac"/>
</dbReference>
<feature type="compositionally biased region" description="Basic and acidic residues" evidence="8">
    <location>
        <begin position="471"/>
        <end position="480"/>
    </location>
</feature>
<dbReference type="STRING" id="1280837.A0A316VC66"/>
<keyword evidence="6 7" id="KW-0413">Isomerase</keyword>
<evidence type="ECO:0000256" key="8">
    <source>
        <dbReference type="SAM" id="MobiDB-lite"/>
    </source>
</evidence>
<dbReference type="InterPro" id="IPR043170">
    <property type="entry name" value="PTPA_C_lid"/>
</dbReference>
<evidence type="ECO:0000313" key="10">
    <source>
        <dbReference type="Proteomes" id="UP000245771"/>
    </source>
</evidence>
<dbReference type="InterPro" id="IPR037218">
    <property type="entry name" value="PTPA_sf"/>
</dbReference>
<dbReference type="EC" id="5.2.1.8" evidence="7"/>
<dbReference type="PANTHER" id="PTHR10012:SF0">
    <property type="entry name" value="SERINE_THREONINE-PROTEIN PHOSPHATASE 2A ACTIVATOR"/>
    <property type="match status" value="1"/>
</dbReference>
<evidence type="ECO:0000256" key="3">
    <source>
        <dbReference type="ARBA" id="ARBA00011019"/>
    </source>
</evidence>
<proteinExistence type="inferred from homology"/>
<dbReference type="GO" id="GO:0003755">
    <property type="term" value="F:peptidyl-prolyl cis-trans isomerase activity"/>
    <property type="evidence" value="ECO:0007669"/>
    <property type="project" value="UniProtKB-KW"/>
</dbReference>
<keyword evidence="10" id="KW-1185">Reference proteome</keyword>
<comment type="subcellular location">
    <subcellularLocation>
        <location evidence="2 7">Cytoplasm</location>
    </subcellularLocation>
</comment>
<gene>
    <name evidence="9" type="ORF">FA14DRAFT_39417</name>
</gene>
<comment type="catalytic activity">
    <reaction evidence="1 7">
        <text>[protein]-peptidylproline (omega=180) = [protein]-peptidylproline (omega=0)</text>
        <dbReference type="Rhea" id="RHEA:16237"/>
        <dbReference type="Rhea" id="RHEA-COMP:10747"/>
        <dbReference type="Rhea" id="RHEA-COMP:10748"/>
        <dbReference type="ChEBI" id="CHEBI:83833"/>
        <dbReference type="ChEBI" id="CHEBI:83834"/>
        <dbReference type="EC" id="5.2.1.8"/>
    </reaction>
</comment>
<dbReference type="Gene3D" id="1.20.120.1150">
    <property type="match status" value="1"/>
</dbReference>
<accession>A0A316VC66</accession>
<dbReference type="GO" id="GO:0005737">
    <property type="term" value="C:cytoplasm"/>
    <property type="evidence" value="ECO:0007669"/>
    <property type="project" value="UniProtKB-SubCell"/>
</dbReference>
<dbReference type="GO" id="GO:0005634">
    <property type="term" value="C:nucleus"/>
    <property type="evidence" value="ECO:0007669"/>
    <property type="project" value="TreeGrafter"/>
</dbReference>
<dbReference type="GO" id="GO:0000159">
    <property type="term" value="C:protein phosphatase type 2A complex"/>
    <property type="evidence" value="ECO:0007669"/>
    <property type="project" value="TreeGrafter"/>
</dbReference>
<feature type="compositionally biased region" description="Polar residues" evidence="8">
    <location>
        <begin position="379"/>
        <end position="402"/>
    </location>
</feature>
<feature type="compositionally biased region" description="Low complexity" evidence="8">
    <location>
        <begin position="440"/>
        <end position="461"/>
    </location>
</feature>
<reference evidence="9 10" key="1">
    <citation type="journal article" date="2018" name="Mol. Biol. Evol.">
        <title>Broad Genomic Sampling Reveals a Smut Pathogenic Ancestry of the Fungal Clade Ustilaginomycotina.</title>
        <authorList>
            <person name="Kijpornyongpan T."/>
            <person name="Mondo S.J."/>
            <person name="Barry K."/>
            <person name="Sandor L."/>
            <person name="Lee J."/>
            <person name="Lipzen A."/>
            <person name="Pangilinan J."/>
            <person name="LaButti K."/>
            <person name="Hainaut M."/>
            <person name="Henrissat B."/>
            <person name="Grigoriev I.V."/>
            <person name="Spatafora J.W."/>
            <person name="Aime M.C."/>
        </authorList>
    </citation>
    <scope>NUCLEOTIDE SEQUENCE [LARGE SCALE GENOMIC DNA]</scope>
    <source>
        <strain evidence="9 10">MCA 3882</strain>
    </source>
</reference>
<dbReference type="OrthoDB" id="16120at2759"/>
<dbReference type="PANTHER" id="PTHR10012">
    <property type="entry name" value="SERINE/THREONINE-PROTEIN PHOSPHATASE 2A REGULATORY SUBUNIT B"/>
    <property type="match status" value="1"/>
</dbReference>
<dbReference type="AlphaFoldDB" id="A0A316VC66"/>
<evidence type="ECO:0000256" key="5">
    <source>
        <dbReference type="ARBA" id="ARBA00023110"/>
    </source>
</evidence>
<sequence>MSSVQVPSTRVPQTKSSVTLPSLSRIQFPEGSTSNPPIKRIHSDADVSLWKQSKAKEHVVLFVSRLCESAVGKATILRKRAEVKDASGDNIDKIWLLLDELQHWTEEIEPLKTPQRYGNLAFRTWGERLEKRVSTLHSKLLPPSLHGIIPELEAYLLGSFGSWVRLDYGSGHELSFAAWLCFLSRLGYFDRQGEKFEERLALEIFPKYLEVAWGIQDRYGLEPAGSHGVWGLDDYQFIPYAIGASQLRDQIAYPPIAVTSVSHKADLKPASANYLLAFTPSSSPLQNTQSRLGAIPGPPFANLYTSSIARIHALKRGPFHEHSPILHDVASTVPNWVKVHSGMMKMWEAECLDKRPVVQHFPFGRYGFPWPVASDDHSQNAISSAAPNHTSQAQAKSANLPMQPTAAPWAKPSTGGPPMAPTGAPWALASSASRTGIPGGTATPTTRSTLASSGSAAAATSPFGILPKAGVPRDQKRDLN</sequence>
<dbReference type="CDD" id="cd04087">
    <property type="entry name" value="PTPA"/>
    <property type="match status" value="1"/>
</dbReference>
<keyword evidence="4 7" id="KW-0963">Cytoplasm</keyword>
<keyword evidence="5 7" id="KW-0697">Rotamase</keyword>
<dbReference type="Pfam" id="PF03095">
    <property type="entry name" value="PTPA"/>
    <property type="match status" value="1"/>
</dbReference>
<dbReference type="InParanoid" id="A0A316VC66"/>
<evidence type="ECO:0000313" key="9">
    <source>
        <dbReference type="EMBL" id="PWN35257.1"/>
    </source>
</evidence>
<dbReference type="RefSeq" id="XP_025355559.1">
    <property type="nucleotide sequence ID" value="XM_025502287.1"/>
</dbReference>
<comment type="function">
    <text evidence="7">PPIases accelerate the folding of proteins. It catalyzes the cis-trans isomerization of proline imidic peptide bonds in oligopeptides.</text>
</comment>